<keyword evidence="3" id="KW-1185">Reference proteome</keyword>
<feature type="compositionally biased region" description="Basic and acidic residues" evidence="1">
    <location>
        <begin position="205"/>
        <end position="215"/>
    </location>
</feature>
<comment type="caution">
    <text evidence="2">The sequence shown here is derived from an EMBL/GenBank/DDBJ whole genome shotgun (WGS) entry which is preliminary data.</text>
</comment>
<accession>A0A4Z2HVL0</accession>
<organism evidence="2 3">
    <name type="scientific">Liparis tanakae</name>
    <name type="common">Tanaka's snailfish</name>
    <dbReference type="NCBI Taxonomy" id="230148"/>
    <lineage>
        <taxon>Eukaryota</taxon>
        <taxon>Metazoa</taxon>
        <taxon>Chordata</taxon>
        <taxon>Craniata</taxon>
        <taxon>Vertebrata</taxon>
        <taxon>Euteleostomi</taxon>
        <taxon>Actinopterygii</taxon>
        <taxon>Neopterygii</taxon>
        <taxon>Teleostei</taxon>
        <taxon>Neoteleostei</taxon>
        <taxon>Acanthomorphata</taxon>
        <taxon>Eupercaria</taxon>
        <taxon>Perciformes</taxon>
        <taxon>Cottioidei</taxon>
        <taxon>Cottales</taxon>
        <taxon>Liparidae</taxon>
        <taxon>Liparis</taxon>
    </lineage>
</organism>
<protein>
    <submittedName>
        <fullName evidence="2">Uncharacterized protein</fullName>
    </submittedName>
</protein>
<dbReference type="EMBL" id="SRLO01000182">
    <property type="protein sequence ID" value="TNN69003.1"/>
    <property type="molecule type" value="Genomic_DNA"/>
</dbReference>
<sequence length="363" mass="37841">MKADRVNPAHGRRLADLESVSHYRWGEEEEEEEEAPRCSSTITPRRAAIHGRRDAEHWCSMRDSQEEVVAGDSERAHQDDELGEVHLPVVVGVQVVHHLLHGFIIFGGALDRGGTKREGLKNVSCAISSSLSSPLLSVNLSPSFPEYLWKVFMSICMALSRLEVGSLDILRKVSGSKGQSPPQNARSSQGCMCGHMAVKAEAASESEREQDRQVDGSEGSFPISAGAITTSSFTTSATPAAATSVSNTAIALFSSSSFFAASGFVSPSDFISTVTPPFSSTFASATASTFTSFLASGVASSFASALASGVASSFASAMASGFFSSLAGAAASGTVAATTGSDAAFLADSSLVRPRCSLSDTAR</sequence>
<evidence type="ECO:0000313" key="2">
    <source>
        <dbReference type="EMBL" id="TNN69003.1"/>
    </source>
</evidence>
<evidence type="ECO:0000313" key="3">
    <source>
        <dbReference type="Proteomes" id="UP000314294"/>
    </source>
</evidence>
<feature type="region of interest" description="Disordered" evidence="1">
    <location>
        <begin position="202"/>
        <end position="221"/>
    </location>
</feature>
<gene>
    <name evidence="2" type="ORF">EYF80_020864</name>
</gene>
<name>A0A4Z2HVL0_9TELE</name>
<dbReference type="Proteomes" id="UP000314294">
    <property type="component" value="Unassembled WGS sequence"/>
</dbReference>
<proteinExistence type="predicted"/>
<dbReference type="AlphaFoldDB" id="A0A4Z2HVL0"/>
<reference evidence="2 3" key="1">
    <citation type="submission" date="2019-03" db="EMBL/GenBank/DDBJ databases">
        <title>First draft genome of Liparis tanakae, snailfish: a comprehensive survey of snailfish specific genes.</title>
        <authorList>
            <person name="Kim W."/>
            <person name="Song I."/>
            <person name="Jeong J.-H."/>
            <person name="Kim D."/>
            <person name="Kim S."/>
            <person name="Ryu S."/>
            <person name="Song J.Y."/>
            <person name="Lee S.K."/>
        </authorList>
    </citation>
    <scope>NUCLEOTIDE SEQUENCE [LARGE SCALE GENOMIC DNA]</scope>
    <source>
        <tissue evidence="2">Muscle</tissue>
    </source>
</reference>
<evidence type="ECO:0000256" key="1">
    <source>
        <dbReference type="SAM" id="MobiDB-lite"/>
    </source>
</evidence>